<dbReference type="InterPro" id="IPR013783">
    <property type="entry name" value="Ig-like_fold"/>
</dbReference>
<evidence type="ECO:0000256" key="6">
    <source>
        <dbReference type="ARBA" id="ARBA00022701"/>
    </source>
</evidence>
<dbReference type="GO" id="GO:0048870">
    <property type="term" value="P:cell motility"/>
    <property type="evidence" value="ECO:0007669"/>
    <property type="project" value="InterPro"/>
</dbReference>
<keyword evidence="10" id="KW-0206">Cytoskeleton</keyword>
<feature type="region of interest" description="Disordered" evidence="14">
    <location>
        <begin position="198"/>
        <end position="243"/>
    </location>
</feature>
<feature type="compositionally biased region" description="Basic and acidic residues" evidence="14">
    <location>
        <begin position="198"/>
        <end position="207"/>
    </location>
</feature>
<proteinExistence type="inferred from homology"/>
<evidence type="ECO:0000256" key="4">
    <source>
        <dbReference type="ARBA" id="ARBA00021301"/>
    </source>
</evidence>
<dbReference type="GO" id="GO:0008017">
    <property type="term" value="F:microtubule binding"/>
    <property type="evidence" value="ECO:0007669"/>
    <property type="project" value="InterPro"/>
</dbReference>
<dbReference type="Pfam" id="PF13851">
    <property type="entry name" value="GAS"/>
    <property type="match status" value="1"/>
</dbReference>
<dbReference type="AlphaFoldDB" id="A0AAD9BPM8"/>
<dbReference type="Proteomes" id="UP001228049">
    <property type="component" value="Unassembled WGS sequence"/>
</dbReference>
<dbReference type="PANTHER" id="PTHR31543">
    <property type="entry name" value="DYNEIN REGULATORY COMPLEX SUBUNIT 4"/>
    <property type="match status" value="1"/>
</dbReference>
<dbReference type="GO" id="GO:0005874">
    <property type="term" value="C:microtubule"/>
    <property type="evidence" value="ECO:0007669"/>
    <property type="project" value="UniProtKB-KW"/>
</dbReference>
<name>A0AAD9BPM8_DISEL</name>
<dbReference type="InterPro" id="IPR007110">
    <property type="entry name" value="Ig-like_dom"/>
</dbReference>
<keyword evidence="5" id="KW-0963">Cytoplasm</keyword>
<evidence type="ECO:0000256" key="8">
    <source>
        <dbReference type="ARBA" id="ARBA00023054"/>
    </source>
</evidence>
<sequence length="692" mass="78524">MRLCLYFLLLAACSSISYTADPEQITALPGMKATLPCPHKTGDVIWSWLKGGNGKSLSLVTIENGKVNIIDKRFAFGSDNSLVIENVTTDLERMYLCNKYRIYLKVMKDPNKLDPEAGYKPVTQRNKGQVVDFGSGQEGTTAKPENQEPSDFWKVPVGVVVGAALVLLGIIILRHFSKNREERNPNEDEAVPEQIYEEIKDNEHQPGREPYGSPYYWTSINETPTTQHNNNKDNSVNTPAAEGGSREECVYQLAQLPLHTGNPPKTKSKKVVKGKSSAVVDGLSTDEMSKDQLEEHIIRLREELDREREERSYFQLERDKIQVYKQKLKHVLSEQHTTVSVLKIDGVSSSGLTRLQNAEKELGLRRETHGLQGDFREKKLHNENCIKELKLKHQVELMELTNTFDKRFRDIEVKYHKKTEAMIQAEGKRRRAEVLEVEDRMNSRVVALMEDQERALRGAEEYYSAAQSKLMGDQKLLKEELSEVTKLQTRSDKDLSAAQQENRKLSDALQEAQQTLPALHRQLQEDQQAKNKMVASRARVKLMDQELRDLTVEHELLLQAFEKVQQERDDLLQNQTQTLLDVQQRSGLKQLLLERKMAALTETVEKKEAQLCAALSASKVTQTAGGSAANRVEDILESKQVTINDLQGGLARDCKEYDELLRSCQEKRRSLGVDFPFRPSQLILGGKDSPGT</sequence>
<dbReference type="GO" id="GO:0031514">
    <property type="term" value="C:motile cilium"/>
    <property type="evidence" value="ECO:0007669"/>
    <property type="project" value="UniProtKB-SubCell"/>
</dbReference>
<evidence type="ECO:0000256" key="14">
    <source>
        <dbReference type="SAM" id="MobiDB-lite"/>
    </source>
</evidence>
<evidence type="ECO:0000259" key="16">
    <source>
        <dbReference type="PROSITE" id="PS50835"/>
    </source>
</evidence>
<evidence type="ECO:0000256" key="15">
    <source>
        <dbReference type="SAM" id="SignalP"/>
    </source>
</evidence>
<keyword evidence="6" id="KW-0493">Microtubule</keyword>
<protein>
    <recommendedName>
        <fullName evidence="4">Dynein regulatory complex subunit 4</fullName>
    </recommendedName>
    <alternativeName>
        <fullName evidence="12">Growth arrest-specific protein 8</fullName>
    </alternativeName>
</protein>
<feature type="coiled-coil region" evidence="13">
    <location>
        <begin position="495"/>
        <end position="610"/>
    </location>
</feature>
<keyword evidence="9" id="KW-0969">Cilium</keyword>
<dbReference type="PROSITE" id="PS50835">
    <property type="entry name" value="IG_LIKE"/>
    <property type="match status" value="1"/>
</dbReference>
<dbReference type="Gene3D" id="2.60.40.10">
    <property type="entry name" value="Immunoglobulins"/>
    <property type="match status" value="1"/>
</dbReference>
<evidence type="ECO:0000256" key="5">
    <source>
        <dbReference type="ARBA" id="ARBA00022490"/>
    </source>
</evidence>
<feature type="compositionally biased region" description="Polar residues" evidence="14">
    <location>
        <begin position="216"/>
        <end position="238"/>
    </location>
</feature>
<comment type="subcellular location">
    <subcellularLocation>
        <location evidence="1">Cell projection</location>
        <location evidence="1">Cilium</location>
        <location evidence="1">Flagellum</location>
    </subcellularLocation>
    <subcellularLocation>
        <location evidence="2">Cytoplasm</location>
        <location evidence="2">Cytoskeleton</location>
    </subcellularLocation>
</comment>
<dbReference type="EMBL" id="JASDAP010000020">
    <property type="protein sequence ID" value="KAK1886254.1"/>
    <property type="molecule type" value="Genomic_DNA"/>
</dbReference>
<evidence type="ECO:0000313" key="17">
    <source>
        <dbReference type="EMBL" id="KAK1886254.1"/>
    </source>
</evidence>
<keyword evidence="11" id="KW-0966">Cell projection</keyword>
<evidence type="ECO:0000256" key="13">
    <source>
        <dbReference type="SAM" id="Coils"/>
    </source>
</evidence>
<keyword evidence="18" id="KW-1185">Reference proteome</keyword>
<evidence type="ECO:0000256" key="9">
    <source>
        <dbReference type="ARBA" id="ARBA00023069"/>
    </source>
</evidence>
<keyword evidence="7" id="KW-0282">Flagellum</keyword>
<dbReference type="InterPro" id="IPR025593">
    <property type="entry name" value="GAS8_dom"/>
</dbReference>
<dbReference type="SUPFAM" id="SSF48726">
    <property type="entry name" value="Immunoglobulin"/>
    <property type="match status" value="1"/>
</dbReference>
<evidence type="ECO:0000256" key="3">
    <source>
        <dbReference type="ARBA" id="ARBA00009859"/>
    </source>
</evidence>
<dbReference type="PANTHER" id="PTHR31543:SF0">
    <property type="entry name" value="DYNEIN REGULATORY COMPLEX SUBUNIT 4"/>
    <property type="match status" value="1"/>
</dbReference>
<comment type="similarity">
    <text evidence="3">Belongs to the DRC4 family.</text>
</comment>
<evidence type="ECO:0000256" key="10">
    <source>
        <dbReference type="ARBA" id="ARBA00023212"/>
    </source>
</evidence>
<feature type="coiled-coil region" evidence="13">
    <location>
        <begin position="283"/>
        <end position="310"/>
    </location>
</feature>
<feature type="chain" id="PRO_5042221556" description="Dynein regulatory complex subunit 4" evidence="15">
    <location>
        <begin position="20"/>
        <end position="692"/>
    </location>
</feature>
<evidence type="ECO:0000256" key="12">
    <source>
        <dbReference type="ARBA" id="ARBA00031568"/>
    </source>
</evidence>
<dbReference type="InterPro" id="IPR039308">
    <property type="entry name" value="GAS8"/>
</dbReference>
<evidence type="ECO:0000256" key="2">
    <source>
        <dbReference type="ARBA" id="ARBA00004245"/>
    </source>
</evidence>
<feature type="domain" description="Ig-like" evidence="16">
    <location>
        <begin position="14"/>
        <end position="97"/>
    </location>
</feature>
<evidence type="ECO:0000256" key="7">
    <source>
        <dbReference type="ARBA" id="ARBA00022846"/>
    </source>
</evidence>
<evidence type="ECO:0000256" key="11">
    <source>
        <dbReference type="ARBA" id="ARBA00023273"/>
    </source>
</evidence>
<dbReference type="GO" id="GO:0031267">
    <property type="term" value="F:small GTPase binding"/>
    <property type="evidence" value="ECO:0007669"/>
    <property type="project" value="InterPro"/>
</dbReference>
<accession>A0AAD9BPM8</accession>
<gene>
    <name evidence="17" type="ORF">KUDE01_029971</name>
</gene>
<dbReference type="InterPro" id="IPR036179">
    <property type="entry name" value="Ig-like_dom_sf"/>
</dbReference>
<keyword evidence="15" id="KW-0732">Signal</keyword>
<keyword evidence="8 13" id="KW-0175">Coiled coil</keyword>
<evidence type="ECO:0000313" key="18">
    <source>
        <dbReference type="Proteomes" id="UP001228049"/>
    </source>
</evidence>
<dbReference type="GO" id="GO:0005794">
    <property type="term" value="C:Golgi apparatus"/>
    <property type="evidence" value="ECO:0007669"/>
    <property type="project" value="TreeGrafter"/>
</dbReference>
<comment type="caution">
    <text evidence="17">The sequence shown here is derived from an EMBL/GenBank/DDBJ whole genome shotgun (WGS) entry which is preliminary data.</text>
</comment>
<reference evidence="17" key="1">
    <citation type="submission" date="2023-04" db="EMBL/GenBank/DDBJ databases">
        <title>Chromosome-level genome of Chaenocephalus aceratus.</title>
        <authorList>
            <person name="Park H."/>
        </authorList>
    </citation>
    <scope>NUCLEOTIDE SEQUENCE</scope>
    <source>
        <strain evidence="17">DE</strain>
        <tissue evidence="17">Muscle</tissue>
    </source>
</reference>
<evidence type="ECO:0000256" key="1">
    <source>
        <dbReference type="ARBA" id="ARBA00004230"/>
    </source>
</evidence>
<feature type="signal peptide" evidence="15">
    <location>
        <begin position="1"/>
        <end position="19"/>
    </location>
</feature>
<organism evidence="17 18">
    <name type="scientific">Dissostichus eleginoides</name>
    <name type="common">Patagonian toothfish</name>
    <name type="synonym">Dissostichus amissus</name>
    <dbReference type="NCBI Taxonomy" id="100907"/>
    <lineage>
        <taxon>Eukaryota</taxon>
        <taxon>Metazoa</taxon>
        <taxon>Chordata</taxon>
        <taxon>Craniata</taxon>
        <taxon>Vertebrata</taxon>
        <taxon>Euteleostomi</taxon>
        <taxon>Actinopterygii</taxon>
        <taxon>Neopterygii</taxon>
        <taxon>Teleostei</taxon>
        <taxon>Neoteleostei</taxon>
        <taxon>Acanthomorphata</taxon>
        <taxon>Eupercaria</taxon>
        <taxon>Perciformes</taxon>
        <taxon>Notothenioidei</taxon>
        <taxon>Nototheniidae</taxon>
        <taxon>Dissostichus</taxon>
    </lineage>
</organism>